<evidence type="ECO:0000256" key="3">
    <source>
        <dbReference type="PROSITE-ProRule" id="PRU10141"/>
    </source>
</evidence>
<dbReference type="GO" id="GO:0005524">
    <property type="term" value="F:ATP binding"/>
    <property type="evidence" value="ECO:0007669"/>
    <property type="project" value="UniProtKB-UniRule"/>
</dbReference>
<dbReference type="PROSITE" id="PS00107">
    <property type="entry name" value="PROTEIN_KINASE_ATP"/>
    <property type="match status" value="1"/>
</dbReference>
<dbReference type="InterPro" id="IPR027417">
    <property type="entry name" value="P-loop_NTPase"/>
</dbReference>
<proteinExistence type="predicted"/>
<accession>A0A9J7ND18</accession>
<dbReference type="InterPro" id="IPR000719">
    <property type="entry name" value="Prot_kinase_dom"/>
</dbReference>
<evidence type="ECO:0000313" key="6">
    <source>
        <dbReference type="RefSeq" id="XP_035699589.1"/>
    </source>
</evidence>
<dbReference type="OMA" id="MACEICH"/>
<dbReference type="Proteomes" id="UP000001554">
    <property type="component" value="Chromosome 15"/>
</dbReference>
<dbReference type="Pfam" id="PF00069">
    <property type="entry name" value="Pkinase"/>
    <property type="match status" value="1"/>
</dbReference>
<evidence type="ECO:0000256" key="1">
    <source>
        <dbReference type="ARBA" id="ARBA00022741"/>
    </source>
</evidence>
<evidence type="ECO:0000259" key="4">
    <source>
        <dbReference type="PROSITE" id="PS50011"/>
    </source>
</evidence>
<name>A0A9J7ND18_BRAFL</name>
<dbReference type="PROSITE" id="PS00108">
    <property type="entry name" value="PROTEIN_KINASE_ST"/>
    <property type="match status" value="1"/>
</dbReference>
<reference evidence="5" key="1">
    <citation type="journal article" date="2020" name="Nat. Ecol. Evol.">
        <title>Deeply conserved synteny resolves early events in vertebrate evolution.</title>
        <authorList>
            <person name="Simakov O."/>
            <person name="Marletaz F."/>
            <person name="Yue J.X."/>
            <person name="O'Connell B."/>
            <person name="Jenkins J."/>
            <person name="Brandt A."/>
            <person name="Calef R."/>
            <person name="Tung C.H."/>
            <person name="Huang T.K."/>
            <person name="Schmutz J."/>
            <person name="Satoh N."/>
            <person name="Yu J.K."/>
            <person name="Putnam N.H."/>
            <person name="Green R.E."/>
            <person name="Rokhsar D.S."/>
        </authorList>
    </citation>
    <scope>NUCLEOTIDE SEQUENCE [LARGE SCALE GENOMIC DNA]</scope>
    <source>
        <strain evidence="5">S238N-H82</strain>
    </source>
</reference>
<keyword evidence="5" id="KW-1185">Reference proteome</keyword>
<reference evidence="6" key="2">
    <citation type="submission" date="2025-08" db="UniProtKB">
        <authorList>
            <consortium name="RefSeq"/>
        </authorList>
    </citation>
    <scope>IDENTIFICATION</scope>
    <source>
        <strain evidence="6">S238N-H82</strain>
        <tissue evidence="6">Testes</tissue>
    </source>
</reference>
<dbReference type="OrthoDB" id="310217at2759"/>
<dbReference type="GO" id="GO:0004672">
    <property type="term" value="F:protein kinase activity"/>
    <property type="evidence" value="ECO:0007669"/>
    <property type="project" value="InterPro"/>
</dbReference>
<dbReference type="InterPro" id="IPR008271">
    <property type="entry name" value="Ser/Thr_kinase_AS"/>
</dbReference>
<keyword evidence="1 3" id="KW-0547">Nucleotide-binding</keyword>
<keyword evidence="2 3" id="KW-0067">ATP-binding</keyword>
<sequence length="859" mass="98369">MAFRDPFIDIIKVYDVKRRELLQLYQESKRFIHANFTNQSALKSLLDCDENGPLMTELQRRMDILTSEVYEVIFLDNERPSKILAEYVRHSKDRDSGIVLVDTPGVVAGQDQGLWDSYGTGAVTAVFVLDGYYCGMETHIENLIESFSNMPDEAAIFTINKWDIVVEDSDSPSEGEQASTEEYRGRCEDLRKTWPRLDVDNQVLCTKAKEALQCLKRGEGSDDCTKLLACLQKAVQSSLRTRVEDHTGWLVQFLQKRTEIFEKCLNIPDGTGQRIGQSETVRRYQDGLRRCEIWQEIVQNLRGKVDIGIKDLGLKLRDFLQSEREPLVRNWSLMEDQLPDITAFNNLEAVVRNLVVGKMTEIVKEWDRESDGLKHFERKIISEFKDQFCLMQNELDRILQMTGTSSTQPAHEVPTIDNLFYLPAVMFQSLPAAIAVILNAVLFPIAIGKDVVGSRREMKEYTGTKGTATSVLEQRREYVRGKLSGVLTEILHKKHYYNIIRECFQPALDLDELVKIIPQIKTFLQSQIAQIEANNIPLLKDQLTSRLADVRLFEVKEVRSYSLRVPVGISWKDTVSDVIGEGSFSRVYKATMTTEDRQNEEVAIKVPKIPLDGTIMDYLREEEILSEMKADCIVKFFGTAIDRRTNPVQLVMVFELCKCTLREAILQRPIPGPADCTREERPQALLFAADMARQTANALCYLHGNDIVHRDLKLDNIFVKEDDTGRTILKLGDVGIAKFERKIQGTRAGTELYMAPEVLQRLPTYDRKVDIYSFAFVLWELWYGRQADHGQHMNGSEFRTAVVTRNLRPALTEDLPQPQSDWMSLIQRCWEGEAKMRPTAEECLQCLNSIIERINKPTT</sequence>
<protein>
    <submittedName>
        <fullName evidence="6">Uncharacterized protein LOC118432167</fullName>
    </submittedName>
</protein>
<dbReference type="SMART" id="SM00220">
    <property type="entry name" value="S_TKc"/>
    <property type="match status" value="1"/>
</dbReference>
<feature type="binding site" evidence="3">
    <location>
        <position position="605"/>
    </location>
    <ligand>
        <name>ATP</name>
        <dbReference type="ChEBI" id="CHEBI:30616"/>
    </ligand>
</feature>
<dbReference type="KEGG" id="bfo:118432167"/>
<dbReference type="PROSITE" id="PS50011">
    <property type="entry name" value="PROTEIN_KINASE_DOM"/>
    <property type="match status" value="1"/>
</dbReference>
<dbReference type="AlphaFoldDB" id="A0A9J7ND18"/>
<gene>
    <name evidence="6" type="primary">LOC118432167</name>
</gene>
<dbReference type="PANTHER" id="PTHR26392">
    <property type="entry name" value="MITOGEN-ACTIVATED PROTEIN KINASE KINASE KINASE 7-RELATED"/>
    <property type="match status" value="1"/>
</dbReference>
<dbReference type="InterPro" id="IPR011009">
    <property type="entry name" value="Kinase-like_dom_sf"/>
</dbReference>
<dbReference type="RefSeq" id="XP_035699589.1">
    <property type="nucleotide sequence ID" value="XM_035843696.1"/>
</dbReference>
<dbReference type="InterPro" id="IPR017441">
    <property type="entry name" value="Protein_kinase_ATP_BS"/>
</dbReference>
<feature type="domain" description="Protein kinase" evidence="4">
    <location>
        <begin position="573"/>
        <end position="851"/>
    </location>
</feature>
<dbReference type="GeneID" id="118432167"/>
<dbReference type="Gene3D" id="1.10.510.10">
    <property type="entry name" value="Transferase(Phosphotransferase) domain 1"/>
    <property type="match status" value="1"/>
</dbReference>
<dbReference type="SUPFAM" id="SSF56112">
    <property type="entry name" value="Protein kinase-like (PK-like)"/>
    <property type="match status" value="1"/>
</dbReference>
<dbReference type="PANTHER" id="PTHR26392:SF92">
    <property type="entry name" value="PROTEIN KINASE DOMAIN-CONTAINING PROTEIN"/>
    <property type="match status" value="1"/>
</dbReference>
<evidence type="ECO:0000313" key="5">
    <source>
        <dbReference type="Proteomes" id="UP000001554"/>
    </source>
</evidence>
<dbReference type="Gene3D" id="3.40.50.300">
    <property type="entry name" value="P-loop containing nucleotide triphosphate hydrolases"/>
    <property type="match status" value="1"/>
</dbReference>
<organism evidence="5 6">
    <name type="scientific">Branchiostoma floridae</name>
    <name type="common">Florida lancelet</name>
    <name type="synonym">Amphioxus</name>
    <dbReference type="NCBI Taxonomy" id="7739"/>
    <lineage>
        <taxon>Eukaryota</taxon>
        <taxon>Metazoa</taxon>
        <taxon>Chordata</taxon>
        <taxon>Cephalochordata</taxon>
        <taxon>Leptocardii</taxon>
        <taxon>Amphioxiformes</taxon>
        <taxon>Branchiostomatidae</taxon>
        <taxon>Branchiostoma</taxon>
    </lineage>
</organism>
<evidence type="ECO:0000256" key="2">
    <source>
        <dbReference type="ARBA" id="ARBA00022840"/>
    </source>
</evidence>
<dbReference type="Gene3D" id="3.30.200.20">
    <property type="entry name" value="Phosphorylase Kinase, domain 1"/>
    <property type="match status" value="1"/>
</dbReference>